<dbReference type="RefSeq" id="YP_009275300.1">
    <property type="nucleotide sequence ID" value="NC_030925.1"/>
</dbReference>
<sequence length="247" mass="27770">MPMSDGRNRLRKIAFQVGSRFFRFAINPENYIHKIPHRTTTIKTKSRIVVEDFQNDVPTISIKGSTGFNPTGRASDRGINKIKEMKAFLERYSSMGGNGNTPAQDFYFHNFTNDESFVIHLSSDGVSYTQDVNSPLTYNYEINFVILRKAGQPSDEEVISPEIGNRFPSIPIPDPISRSPIPIHPTLPTGGSTPPPNLGNVYNDGTNREFREWLNSEVINPQAPSRVSYELGRTGLGYLIGYYGRSY</sequence>
<dbReference type="GeneID" id="28799495"/>
<dbReference type="OrthoDB" id="7157at10239"/>
<accession>A0A142F1F3</accession>
<proteinExistence type="predicted"/>
<evidence type="ECO:0000313" key="2">
    <source>
        <dbReference type="Proteomes" id="UP000201588"/>
    </source>
</evidence>
<dbReference type="InterPro" id="IPR056958">
    <property type="entry name" value="Phage_tail_tube_init_put"/>
</dbReference>
<evidence type="ECO:0000313" key="1">
    <source>
        <dbReference type="EMBL" id="AMQ66610.1"/>
    </source>
</evidence>
<name>A0A142F1F3_9CAUD</name>
<dbReference type="Proteomes" id="UP000201588">
    <property type="component" value="Segment"/>
</dbReference>
<protein>
    <submittedName>
        <fullName evidence="1">Uncharacterized protein</fullName>
    </submittedName>
</protein>
<organism evidence="1 2">
    <name type="scientific">Bacillus phage Shbh1</name>
    <dbReference type="NCBI Taxonomy" id="1796992"/>
    <lineage>
        <taxon>Viruses</taxon>
        <taxon>Duplodnaviria</taxon>
        <taxon>Heunggongvirae</taxon>
        <taxon>Uroviricota</taxon>
        <taxon>Caudoviricetes</taxon>
        <taxon>Herelleviridae</taxon>
        <taxon>Bastillevirinae</taxon>
        <taxon>Shalavirus</taxon>
        <taxon>Shalavirus Shbh1</taxon>
    </lineage>
</organism>
<dbReference type="Pfam" id="PF23980">
    <property type="entry name" value="Phage_tail_tube_init"/>
    <property type="match status" value="1"/>
</dbReference>
<reference evidence="1 2" key="1">
    <citation type="submission" date="2016-01" db="EMBL/GenBank/DDBJ databases">
        <title>Isolation and characterization of bacteriophages from East Africa Rift Valley soda lakes.</title>
        <authorList>
            <person name="van Zyl L.J."/>
            <person name="Nemavhulani S."/>
            <person name="Cowan D.A."/>
            <person name="Trindade M.I."/>
        </authorList>
    </citation>
    <scope>NUCLEOTIDE SEQUENCE [LARGE SCALE GENOMIC DNA]</scope>
</reference>
<dbReference type="KEGG" id="vg:28799495"/>
<dbReference type="EMBL" id="KU640380">
    <property type="protein sequence ID" value="AMQ66610.1"/>
    <property type="molecule type" value="Genomic_DNA"/>
</dbReference>
<keyword evidence="2" id="KW-1185">Reference proteome</keyword>